<keyword evidence="1" id="KW-0732">Signal</keyword>
<dbReference type="EMBL" id="CP129968">
    <property type="protein sequence ID" value="WKK82424.1"/>
    <property type="molecule type" value="Genomic_DNA"/>
</dbReference>
<protein>
    <submittedName>
        <fullName evidence="3">DUF6438 domain-containing protein</fullName>
    </submittedName>
</protein>
<dbReference type="Pfam" id="PF20033">
    <property type="entry name" value="DUF6438"/>
    <property type="match status" value="1"/>
</dbReference>
<accession>A0AA49JAJ2</accession>
<feature type="domain" description="DUF6438" evidence="2">
    <location>
        <begin position="36"/>
        <end position="144"/>
    </location>
</feature>
<dbReference type="InterPro" id="IPR045497">
    <property type="entry name" value="DUF6438"/>
</dbReference>
<organism evidence="3">
    <name type="scientific">Marivirga arenosa</name>
    <dbReference type="NCBI Taxonomy" id="3059076"/>
    <lineage>
        <taxon>Bacteria</taxon>
        <taxon>Pseudomonadati</taxon>
        <taxon>Bacteroidota</taxon>
        <taxon>Cytophagia</taxon>
        <taxon>Cytophagales</taxon>
        <taxon>Marivirgaceae</taxon>
        <taxon>Marivirga</taxon>
    </lineage>
</organism>
<sequence>MKTFQSIILLVFCSTLLFTSCKSNQTSSATEIEEIFSLNTTSCMGPCPVFNLTLYGDKRLVFEGKQNTDLAGEYEKQLSEEQFDALMAIVESADWANLEEEYRSDMTDLPTQNFMYNRNGVIKKVMRYGAGPESISNLSDTILTFVEEQIFSEKTND</sequence>
<proteinExistence type="predicted"/>
<name>A0AA49JAJ2_9BACT</name>
<feature type="chain" id="PRO_5041421833" evidence="1">
    <location>
        <begin position="24"/>
        <end position="157"/>
    </location>
</feature>
<dbReference type="PROSITE" id="PS51257">
    <property type="entry name" value="PROKAR_LIPOPROTEIN"/>
    <property type="match status" value="1"/>
</dbReference>
<dbReference type="AlphaFoldDB" id="A0AA49JAJ2"/>
<dbReference type="Proteomes" id="UP001232019">
    <property type="component" value="Chromosome"/>
</dbReference>
<reference evidence="3" key="1">
    <citation type="submission" date="2023-08" db="EMBL/GenBank/DDBJ databases">
        <title>Comparative genomics and taxonomic characterization of three novel marine species of genus Marivirga.</title>
        <authorList>
            <person name="Muhammad N."/>
            <person name="Kim S.-G."/>
        </authorList>
    </citation>
    <scope>NUCLEOTIDE SEQUENCE</scope>
    <source>
        <strain evidence="3">BKB1-2</strain>
    </source>
</reference>
<gene>
    <name evidence="3" type="ORF">QYS47_10410</name>
</gene>
<evidence type="ECO:0000313" key="3">
    <source>
        <dbReference type="EMBL" id="WKK82424.1"/>
    </source>
</evidence>
<evidence type="ECO:0000259" key="2">
    <source>
        <dbReference type="Pfam" id="PF20033"/>
    </source>
</evidence>
<evidence type="ECO:0000256" key="1">
    <source>
        <dbReference type="SAM" id="SignalP"/>
    </source>
</evidence>
<feature type="signal peptide" evidence="1">
    <location>
        <begin position="1"/>
        <end position="23"/>
    </location>
</feature>
<dbReference type="RefSeq" id="WP_302127976.1">
    <property type="nucleotide sequence ID" value="NZ_CP129968.2"/>
</dbReference>
<dbReference type="KEGG" id="marp:QYS47_10410"/>